<feature type="domain" description="MurNAc-LAA" evidence="2">
    <location>
        <begin position="269"/>
        <end position="374"/>
    </location>
</feature>
<evidence type="ECO:0000256" key="1">
    <source>
        <dbReference type="SAM" id="MobiDB-lite"/>
    </source>
</evidence>
<dbReference type="EMBL" id="ANHZ02000007">
    <property type="protein sequence ID" value="EME36972.1"/>
    <property type="molecule type" value="Genomic_DNA"/>
</dbReference>
<dbReference type="SUPFAM" id="SSF53187">
    <property type="entry name" value="Zn-dependent exopeptidases"/>
    <property type="match status" value="1"/>
</dbReference>
<proteinExistence type="predicted"/>
<dbReference type="InterPro" id="IPR002477">
    <property type="entry name" value="Peptidoglycan-bd-like"/>
</dbReference>
<dbReference type="Pfam" id="PF01471">
    <property type="entry name" value="PG_binding_1"/>
    <property type="match status" value="2"/>
</dbReference>
<dbReference type="Pfam" id="PF01520">
    <property type="entry name" value="Amidase_3"/>
    <property type="match status" value="1"/>
</dbReference>
<name>M2WEM5_9MICC</name>
<dbReference type="SUPFAM" id="SSF47090">
    <property type="entry name" value="PGBD-like"/>
    <property type="match status" value="2"/>
</dbReference>
<organism evidence="3 4">
    <name type="scientific">Kocuria palustris PEL</name>
    <dbReference type="NCBI Taxonomy" id="1236550"/>
    <lineage>
        <taxon>Bacteria</taxon>
        <taxon>Bacillati</taxon>
        <taxon>Actinomycetota</taxon>
        <taxon>Actinomycetes</taxon>
        <taxon>Micrococcales</taxon>
        <taxon>Micrococcaceae</taxon>
        <taxon>Kocuria</taxon>
    </lineage>
</organism>
<gene>
    <name evidence="3" type="ORF">C884_02332</name>
</gene>
<dbReference type="InterPro" id="IPR002508">
    <property type="entry name" value="MurNAc-LAA_cat"/>
</dbReference>
<keyword evidence="4" id="KW-1185">Reference proteome</keyword>
<accession>M2WEM5</accession>
<evidence type="ECO:0000313" key="4">
    <source>
        <dbReference type="Proteomes" id="UP000009877"/>
    </source>
</evidence>
<dbReference type="RefSeq" id="WP_006214375.1">
    <property type="nucleotide sequence ID" value="NZ_ANHZ02000007.1"/>
</dbReference>
<feature type="region of interest" description="Disordered" evidence="1">
    <location>
        <begin position="381"/>
        <end position="404"/>
    </location>
</feature>
<dbReference type="GO" id="GO:0009253">
    <property type="term" value="P:peptidoglycan catabolic process"/>
    <property type="evidence" value="ECO:0007669"/>
    <property type="project" value="InterPro"/>
</dbReference>
<dbReference type="InterPro" id="IPR036365">
    <property type="entry name" value="PGBD-like_sf"/>
</dbReference>
<dbReference type="SMART" id="SM00646">
    <property type="entry name" value="Ami_3"/>
    <property type="match status" value="1"/>
</dbReference>
<dbReference type="STRING" id="71999.KPaMU14_12560"/>
<reference evidence="3 4" key="1">
    <citation type="journal article" date="2014" name="Genome Announc.">
        <title>Draft Genome Sequence of Kocuria palustris PEL.</title>
        <authorList>
            <person name="Sharma G."/>
            <person name="Khatri I."/>
            <person name="Subramanian S."/>
        </authorList>
    </citation>
    <scope>NUCLEOTIDE SEQUENCE [LARGE SCALE GENOMIC DNA]</scope>
    <source>
        <strain evidence="3 4">PEL</strain>
    </source>
</reference>
<feature type="compositionally biased region" description="Polar residues" evidence="1">
    <location>
        <begin position="381"/>
        <end position="393"/>
    </location>
</feature>
<protein>
    <submittedName>
        <fullName evidence="3">N-acetylmuramoyl-L-alanine amidase</fullName>
    </submittedName>
</protein>
<dbReference type="Gene3D" id="1.10.101.10">
    <property type="entry name" value="PGBD-like superfamily/PGBD"/>
    <property type="match status" value="2"/>
</dbReference>
<evidence type="ECO:0000313" key="3">
    <source>
        <dbReference type="EMBL" id="EME36972.1"/>
    </source>
</evidence>
<feature type="compositionally biased region" description="Basic and acidic residues" evidence="1">
    <location>
        <begin position="394"/>
        <end position="404"/>
    </location>
</feature>
<dbReference type="AlphaFoldDB" id="M2WEM5"/>
<comment type="caution">
    <text evidence="3">The sequence shown here is derived from an EMBL/GenBank/DDBJ whole genome shotgun (WGS) entry which is preliminary data.</text>
</comment>
<dbReference type="InterPro" id="IPR036366">
    <property type="entry name" value="PGBDSf"/>
</dbReference>
<sequence length="404" mass="44259">MSDSSAASLGRGHSDRRVRVLRERLVRAGQLPQDTDLDGPQATEFDAALETAVRAFQQSRGLIVDGVVGPETERRLSEAQYTLGDRPLQWDRQEPMRGDDVERLQHNLSLLGLYYGHLNGAFEEKTHLAVLELQQSLGLERSGRVDHRTIEALARINKNITNSKAFSLRDFHNLESANGAVRSHRIILVPSAMIGEHPSPAEAPPAERQRSRDLSLDVAARAHELLADIGARPVVVSDQPLQAADGTVIETPGTLDEALEGVRQPVVVVLGCDWNRSEKANGMASYFWGNSGSEQDALSPIGQRGASLIQREMVARTGALDLGCHGRQWIVLRTTPAPTIYLDMGYLSNPGESEDLERGEYRAHIAQAIAVGLQRMFAQSSQDHPTGTLSTSDIARELARRPKA</sequence>
<dbReference type="Proteomes" id="UP000009877">
    <property type="component" value="Unassembled WGS sequence"/>
</dbReference>
<evidence type="ECO:0000259" key="2">
    <source>
        <dbReference type="SMART" id="SM00646"/>
    </source>
</evidence>
<dbReference type="CDD" id="cd02696">
    <property type="entry name" value="MurNAc-LAA"/>
    <property type="match status" value="1"/>
</dbReference>
<dbReference type="GO" id="GO:0008745">
    <property type="term" value="F:N-acetylmuramoyl-L-alanine amidase activity"/>
    <property type="evidence" value="ECO:0007669"/>
    <property type="project" value="InterPro"/>
</dbReference>
<dbReference type="Gene3D" id="3.40.630.40">
    <property type="entry name" value="Zn-dependent exopeptidases"/>
    <property type="match status" value="1"/>
</dbReference>